<comment type="pathway">
    <text evidence="2">Lipid metabolism.</text>
</comment>
<evidence type="ECO:0000313" key="17">
    <source>
        <dbReference type="Proteomes" id="UP000605253"/>
    </source>
</evidence>
<comment type="catalytic activity">
    <reaction evidence="13">
        <text>a fatty acyl-[ACP] + malonyl-[ACP] + H(+) = a 3-oxoacyl-[ACP] + holo-[ACP] + CO2</text>
        <dbReference type="Rhea" id="RHEA:22836"/>
        <dbReference type="Rhea" id="RHEA-COMP:9623"/>
        <dbReference type="Rhea" id="RHEA-COMP:9685"/>
        <dbReference type="Rhea" id="RHEA-COMP:9916"/>
        <dbReference type="Rhea" id="RHEA-COMP:14125"/>
        <dbReference type="ChEBI" id="CHEBI:15378"/>
        <dbReference type="ChEBI" id="CHEBI:16526"/>
        <dbReference type="ChEBI" id="CHEBI:64479"/>
        <dbReference type="ChEBI" id="CHEBI:78449"/>
        <dbReference type="ChEBI" id="CHEBI:78776"/>
        <dbReference type="ChEBI" id="CHEBI:138651"/>
        <dbReference type="EC" id="2.3.1.41"/>
    </reaction>
    <physiologicalReaction direction="left-to-right" evidence="13">
        <dbReference type="Rhea" id="RHEA:22837"/>
    </physiologicalReaction>
</comment>
<evidence type="ECO:0000256" key="6">
    <source>
        <dbReference type="ARBA" id="ARBA00022490"/>
    </source>
</evidence>
<accession>A0A917CX98</accession>
<dbReference type="Gene3D" id="3.40.47.10">
    <property type="match status" value="1"/>
</dbReference>
<evidence type="ECO:0000256" key="11">
    <source>
        <dbReference type="ARBA" id="ARBA00042143"/>
    </source>
</evidence>
<evidence type="ECO:0000256" key="7">
    <source>
        <dbReference type="ARBA" id="ARBA00022679"/>
    </source>
</evidence>
<feature type="domain" description="Ketosynthase family 3 (KS3)" evidence="15">
    <location>
        <begin position="5"/>
        <end position="421"/>
    </location>
</feature>
<evidence type="ECO:0000256" key="12">
    <source>
        <dbReference type="ARBA" id="ARBA00048121"/>
    </source>
</evidence>
<evidence type="ECO:0000256" key="9">
    <source>
        <dbReference type="ARBA" id="ARBA00039450"/>
    </source>
</evidence>
<evidence type="ECO:0000256" key="14">
    <source>
        <dbReference type="RuleBase" id="RU003694"/>
    </source>
</evidence>
<reference evidence="16" key="1">
    <citation type="journal article" date="2014" name="Int. J. Syst. Evol. Microbiol.">
        <title>Complete genome sequence of Corynebacterium casei LMG S-19264T (=DSM 44701T), isolated from a smear-ripened cheese.</title>
        <authorList>
            <consortium name="US DOE Joint Genome Institute (JGI-PGF)"/>
            <person name="Walter F."/>
            <person name="Albersmeier A."/>
            <person name="Kalinowski J."/>
            <person name="Ruckert C."/>
        </authorList>
    </citation>
    <scope>NUCLEOTIDE SEQUENCE</scope>
    <source>
        <strain evidence="16">CGMCC 1.12181</strain>
    </source>
</reference>
<dbReference type="SMART" id="SM00825">
    <property type="entry name" value="PKS_KS"/>
    <property type="match status" value="1"/>
</dbReference>
<evidence type="ECO:0000256" key="1">
    <source>
        <dbReference type="ARBA" id="ARBA00004496"/>
    </source>
</evidence>
<dbReference type="InterPro" id="IPR016039">
    <property type="entry name" value="Thiolase-like"/>
</dbReference>
<dbReference type="PANTHER" id="PTHR11712">
    <property type="entry name" value="POLYKETIDE SYNTHASE-RELATED"/>
    <property type="match status" value="1"/>
</dbReference>
<comment type="subunit">
    <text evidence="4">Homodimer.</text>
</comment>
<evidence type="ECO:0000256" key="8">
    <source>
        <dbReference type="ARBA" id="ARBA00023315"/>
    </source>
</evidence>
<dbReference type="GO" id="GO:0005829">
    <property type="term" value="C:cytosol"/>
    <property type="evidence" value="ECO:0007669"/>
    <property type="project" value="TreeGrafter"/>
</dbReference>
<keyword evidence="7 14" id="KW-0808">Transferase</keyword>
<evidence type="ECO:0000256" key="4">
    <source>
        <dbReference type="ARBA" id="ARBA00011738"/>
    </source>
</evidence>
<evidence type="ECO:0000256" key="13">
    <source>
        <dbReference type="ARBA" id="ARBA00048506"/>
    </source>
</evidence>
<dbReference type="EC" id="2.3.1.41" evidence="5"/>
<dbReference type="InterPro" id="IPR014030">
    <property type="entry name" value="Ketoacyl_synth_N"/>
</dbReference>
<dbReference type="Pfam" id="PF02801">
    <property type="entry name" value="Ketoacyl-synt_C"/>
    <property type="match status" value="1"/>
</dbReference>
<gene>
    <name evidence="16" type="ORF">GCM10011365_25280</name>
</gene>
<evidence type="ECO:0000256" key="2">
    <source>
        <dbReference type="ARBA" id="ARBA00005189"/>
    </source>
</evidence>
<dbReference type="GO" id="GO:0004315">
    <property type="term" value="F:3-oxoacyl-[acyl-carrier-protein] synthase activity"/>
    <property type="evidence" value="ECO:0007669"/>
    <property type="project" value="UniProtKB-EC"/>
</dbReference>
<dbReference type="RefSeq" id="WP_188366132.1">
    <property type="nucleotide sequence ID" value="NZ_BAABJF010000019.1"/>
</dbReference>
<dbReference type="EMBL" id="BMEO01000021">
    <property type="protein sequence ID" value="GGG03042.1"/>
    <property type="molecule type" value="Genomic_DNA"/>
</dbReference>
<comment type="catalytic activity">
    <reaction evidence="12">
        <text>(3Z)-decenoyl-[ACP] + malonyl-[ACP] + H(+) = 3-oxo-(5Z)-dodecenoyl-[ACP] + holo-[ACP] + CO2</text>
        <dbReference type="Rhea" id="RHEA:54940"/>
        <dbReference type="Rhea" id="RHEA-COMP:9623"/>
        <dbReference type="Rhea" id="RHEA-COMP:9685"/>
        <dbReference type="Rhea" id="RHEA-COMP:9927"/>
        <dbReference type="Rhea" id="RHEA-COMP:14042"/>
        <dbReference type="ChEBI" id="CHEBI:15378"/>
        <dbReference type="ChEBI" id="CHEBI:16526"/>
        <dbReference type="ChEBI" id="CHEBI:64479"/>
        <dbReference type="ChEBI" id="CHEBI:78449"/>
        <dbReference type="ChEBI" id="CHEBI:78798"/>
        <dbReference type="ChEBI" id="CHEBI:138410"/>
    </reaction>
    <physiologicalReaction direction="left-to-right" evidence="12">
        <dbReference type="Rhea" id="RHEA:54941"/>
    </physiologicalReaction>
</comment>
<evidence type="ECO:0000313" key="16">
    <source>
        <dbReference type="EMBL" id="GGG03042.1"/>
    </source>
</evidence>
<dbReference type="Pfam" id="PF00109">
    <property type="entry name" value="ketoacyl-synt"/>
    <property type="match status" value="1"/>
</dbReference>
<evidence type="ECO:0000256" key="5">
    <source>
        <dbReference type="ARBA" id="ARBA00013191"/>
    </source>
</evidence>
<keyword evidence="6" id="KW-0963">Cytoplasm</keyword>
<dbReference type="GO" id="GO:0006633">
    <property type="term" value="P:fatty acid biosynthetic process"/>
    <property type="evidence" value="ECO:0007669"/>
    <property type="project" value="TreeGrafter"/>
</dbReference>
<comment type="caution">
    <text evidence="16">The sequence shown here is derived from an EMBL/GenBank/DDBJ whole genome shotgun (WGS) entry which is preliminary data.</text>
</comment>
<comment type="subcellular location">
    <subcellularLocation>
        <location evidence="1">Cytoplasm</location>
    </subcellularLocation>
</comment>
<dbReference type="CDD" id="cd00834">
    <property type="entry name" value="KAS_I_II"/>
    <property type="match status" value="1"/>
</dbReference>
<dbReference type="Proteomes" id="UP000605253">
    <property type="component" value="Unassembled WGS sequence"/>
</dbReference>
<dbReference type="PANTHER" id="PTHR11712:SF306">
    <property type="entry name" value="3-OXOACYL-[ACYL-CARRIER-PROTEIN] SYNTHASE 1"/>
    <property type="match status" value="1"/>
</dbReference>
<name>A0A917CX98_9GAMM</name>
<dbReference type="InterPro" id="IPR020841">
    <property type="entry name" value="PKS_Beta-ketoAc_synthase_dom"/>
</dbReference>
<dbReference type="InterPro" id="IPR000794">
    <property type="entry name" value="Beta-ketoacyl_synthase"/>
</dbReference>
<proteinExistence type="inferred from homology"/>
<reference evidence="16" key="2">
    <citation type="submission" date="2020-09" db="EMBL/GenBank/DDBJ databases">
        <authorList>
            <person name="Sun Q."/>
            <person name="Zhou Y."/>
        </authorList>
    </citation>
    <scope>NUCLEOTIDE SEQUENCE</scope>
    <source>
        <strain evidence="16">CGMCC 1.12181</strain>
    </source>
</reference>
<evidence type="ECO:0000256" key="10">
    <source>
        <dbReference type="ARBA" id="ARBA00041620"/>
    </source>
</evidence>
<organism evidence="16 17">
    <name type="scientific">Marinicella pacifica</name>
    <dbReference type="NCBI Taxonomy" id="1171543"/>
    <lineage>
        <taxon>Bacteria</taxon>
        <taxon>Pseudomonadati</taxon>
        <taxon>Pseudomonadota</taxon>
        <taxon>Gammaproteobacteria</taxon>
        <taxon>Lysobacterales</taxon>
        <taxon>Marinicellaceae</taxon>
        <taxon>Marinicella</taxon>
    </lineage>
</organism>
<comment type="similarity">
    <text evidence="3 14">Belongs to the thiolase-like superfamily. Beta-ketoacyl-ACP synthases family.</text>
</comment>
<keyword evidence="8" id="KW-0012">Acyltransferase</keyword>
<keyword evidence="17" id="KW-1185">Reference proteome</keyword>
<dbReference type="AlphaFoldDB" id="A0A917CX98"/>
<protein>
    <recommendedName>
        <fullName evidence="9">3-oxoacyl-[acyl-carrier-protein] synthase 1</fullName>
        <ecNumber evidence="5">2.3.1.41</ecNumber>
    </recommendedName>
    <alternativeName>
        <fullName evidence="10">3-oxoacyl-[acyl-carrier-protein] synthase I</fullName>
    </alternativeName>
    <alternativeName>
        <fullName evidence="11">Beta-ketoacyl-ACP synthase I</fullName>
    </alternativeName>
</protein>
<evidence type="ECO:0000259" key="15">
    <source>
        <dbReference type="PROSITE" id="PS52004"/>
    </source>
</evidence>
<sequence>MSHQQHRVVITGMGVVAPNGHGLDNYEQALRNGVSGIQHHEHLAEANFACQVGGIPQGIDAIKTDYLSEESLLAMNEAMIFGAIAAIDCWRDADLPEPGDEPDWDTGAIIGTGISGLDTIGNKLIPLVDKGRVKRLGSTMVEQVMASSSSANIGGLLGLGGQVTTNSSACTTGTEAVVEGFHKIQSGQLKRMLVGGTEGASKYSWAGFDAMRVLARGYNDKPTEASRPMSASAVGFVPGSGAGMLMLESLDSALARGGDIYAEVIGVAVNCGGQRNGGSITFPNPIGVQRCIQSALNMAGIQGHEVDLINGHLTATMADPYEIKNWQQALGLEPQQMPKVNATKSLIGHALGAAGGLECVASVLQLSRGFVHGSLNCEDLHPDLEPYADRIVHTTEDSDARILAKASFGFGDVNACTLFKTFNP</sequence>
<dbReference type="SUPFAM" id="SSF53901">
    <property type="entry name" value="Thiolase-like"/>
    <property type="match status" value="2"/>
</dbReference>
<evidence type="ECO:0000256" key="3">
    <source>
        <dbReference type="ARBA" id="ARBA00008467"/>
    </source>
</evidence>
<dbReference type="PROSITE" id="PS52004">
    <property type="entry name" value="KS3_2"/>
    <property type="match status" value="1"/>
</dbReference>
<dbReference type="InterPro" id="IPR014031">
    <property type="entry name" value="Ketoacyl_synth_C"/>
</dbReference>